<comment type="similarity">
    <text evidence="1 4 5">Belongs to the tRNA pseudouridine synthase TruA family.</text>
</comment>
<evidence type="ECO:0000256" key="4">
    <source>
        <dbReference type="HAMAP-Rule" id="MF_00171"/>
    </source>
</evidence>
<dbReference type="SUPFAM" id="SSF55120">
    <property type="entry name" value="Pseudouridine synthase"/>
    <property type="match status" value="1"/>
</dbReference>
<evidence type="ECO:0000256" key="3">
    <source>
        <dbReference type="ARBA" id="ARBA00023235"/>
    </source>
</evidence>
<comment type="caution">
    <text evidence="4">Lacks conserved residue(s) required for the propagation of feature annotation.</text>
</comment>
<dbReference type="AlphaFoldDB" id="A0A251XXY1"/>
<feature type="active site" description="Nucleophile" evidence="4">
    <location>
        <position position="67"/>
    </location>
</feature>
<organism evidence="8 9">
    <name type="scientific">Clavibacter michiganensis</name>
    <dbReference type="NCBI Taxonomy" id="28447"/>
    <lineage>
        <taxon>Bacteria</taxon>
        <taxon>Bacillati</taxon>
        <taxon>Actinomycetota</taxon>
        <taxon>Actinomycetes</taxon>
        <taxon>Micrococcales</taxon>
        <taxon>Microbacteriaceae</taxon>
        <taxon>Clavibacter</taxon>
    </lineage>
</organism>
<gene>
    <name evidence="4 8" type="primary">truA</name>
    <name evidence="8" type="ORF">CMsap09_14295</name>
</gene>
<name>A0A251XXY1_9MICO</name>
<evidence type="ECO:0000256" key="1">
    <source>
        <dbReference type="ARBA" id="ARBA00009375"/>
    </source>
</evidence>
<keyword evidence="3 4" id="KW-0413">Isomerase</keyword>
<feature type="region of interest" description="Disordered" evidence="6">
    <location>
        <begin position="91"/>
        <end position="110"/>
    </location>
</feature>
<dbReference type="InterPro" id="IPR020095">
    <property type="entry name" value="PsdUridine_synth_TruA_C"/>
</dbReference>
<evidence type="ECO:0000256" key="6">
    <source>
        <dbReference type="SAM" id="MobiDB-lite"/>
    </source>
</evidence>
<dbReference type="GO" id="GO:0031119">
    <property type="term" value="P:tRNA pseudouridine synthesis"/>
    <property type="evidence" value="ECO:0007669"/>
    <property type="project" value="UniProtKB-UniRule"/>
</dbReference>
<dbReference type="InterPro" id="IPR001406">
    <property type="entry name" value="PsdUridine_synth_TruA"/>
</dbReference>
<dbReference type="Pfam" id="PF01416">
    <property type="entry name" value="PseudoU_synth_1"/>
    <property type="match status" value="1"/>
</dbReference>
<comment type="catalytic activity">
    <reaction evidence="4 5">
        <text>uridine(38/39/40) in tRNA = pseudouridine(38/39/40) in tRNA</text>
        <dbReference type="Rhea" id="RHEA:22376"/>
        <dbReference type="Rhea" id="RHEA-COMP:10085"/>
        <dbReference type="Rhea" id="RHEA-COMP:10087"/>
        <dbReference type="ChEBI" id="CHEBI:65314"/>
        <dbReference type="ChEBI" id="CHEBI:65315"/>
        <dbReference type="EC" id="5.4.99.12"/>
    </reaction>
</comment>
<dbReference type="Gene3D" id="3.30.70.580">
    <property type="entry name" value="Pseudouridine synthase I, catalytic domain, N-terminal subdomain"/>
    <property type="match status" value="1"/>
</dbReference>
<evidence type="ECO:0000256" key="2">
    <source>
        <dbReference type="ARBA" id="ARBA00022694"/>
    </source>
</evidence>
<accession>A0A251XXY1</accession>
<dbReference type="EMBL" id="MDHJ01000001">
    <property type="protein sequence ID" value="OUE10113.1"/>
    <property type="molecule type" value="Genomic_DNA"/>
</dbReference>
<dbReference type="Proteomes" id="UP000195106">
    <property type="component" value="Unassembled WGS sequence"/>
</dbReference>
<keyword evidence="2 4" id="KW-0819">tRNA processing</keyword>
<evidence type="ECO:0000313" key="8">
    <source>
        <dbReference type="EMBL" id="OUE10113.1"/>
    </source>
</evidence>
<dbReference type="HAMAP" id="MF_00171">
    <property type="entry name" value="TruA"/>
    <property type="match status" value="1"/>
</dbReference>
<comment type="subunit">
    <text evidence="4">Homodimer.</text>
</comment>
<dbReference type="PANTHER" id="PTHR11142:SF0">
    <property type="entry name" value="TRNA PSEUDOURIDINE SYNTHASE-LIKE 1"/>
    <property type="match status" value="1"/>
</dbReference>
<proteinExistence type="inferred from homology"/>
<dbReference type="CDD" id="cd02570">
    <property type="entry name" value="PseudoU_synth_EcTruA"/>
    <property type="match status" value="1"/>
</dbReference>
<protein>
    <recommendedName>
        <fullName evidence="4">tRNA pseudouridine synthase A</fullName>
        <ecNumber evidence="4">5.4.99.12</ecNumber>
    </recommendedName>
    <alternativeName>
        <fullName evidence="4">tRNA pseudouridine(38-40) synthase</fullName>
    </alternativeName>
    <alternativeName>
        <fullName evidence="4">tRNA pseudouridylate synthase I</fullName>
    </alternativeName>
    <alternativeName>
        <fullName evidence="4">tRNA-uridine isomerase I</fullName>
    </alternativeName>
</protein>
<comment type="function">
    <text evidence="4">Formation of pseudouridine at positions 38, 39 and 40 in the anticodon stem and loop of transfer RNAs.</text>
</comment>
<reference evidence="8 9" key="1">
    <citation type="submission" date="2016-08" db="EMBL/GenBank/DDBJ databases">
        <title>Genome sequence of Clavibacter michiganensis spp. strain CASJ009.</title>
        <authorList>
            <person name="Thapa S.P."/>
            <person name="Coaker G."/>
        </authorList>
    </citation>
    <scope>NUCLEOTIDE SEQUENCE [LARGE SCALE GENOMIC DNA]</scope>
    <source>
        <strain evidence="8">CASJ009</strain>
    </source>
</reference>
<feature type="compositionally biased region" description="Basic and acidic residues" evidence="6">
    <location>
        <begin position="91"/>
        <end position="105"/>
    </location>
</feature>
<dbReference type="InterPro" id="IPR020097">
    <property type="entry name" value="PsdUridine_synth_TruA_a/b_dom"/>
</dbReference>
<sequence length="336" mass="35449">MTDDAAAAGRPAVTRLRLDVAYDGTGFAGWAKQPGLRTVQGTLEDALAQLLVRTPPAPTLVVAGRTDAGVHATGQVVHVDLTDAQIAALDRPPRGRAAAEAREPLPHVPSADRAASALARRLGGVLGTRSDVVVLSGVRAPDGFDARFSATWRAYRYRISDATGPRDPLQRHRTVEVPAALDEALLQHAADALLGLHDFAAYCKPRAGASTIRTLQEMTWARTADGALEAVVRADAFCHSMVRALVGACVAAAGGRVGIPRLRELLDLRERTSEFTVMPARGLVLERVGYPADADLAARNEVTRARRSDHEVDPAAEGAQAAARVLARGADTPGIA</sequence>
<dbReference type="InterPro" id="IPR020103">
    <property type="entry name" value="PsdUridine_synth_cat_dom_sf"/>
</dbReference>
<dbReference type="PANTHER" id="PTHR11142">
    <property type="entry name" value="PSEUDOURIDYLATE SYNTHASE"/>
    <property type="match status" value="1"/>
</dbReference>
<evidence type="ECO:0000313" key="9">
    <source>
        <dbReference type="Proteomes" id="UP000195106"/>
    </source>
</evidence>
<evidence type="ECO:0000259" key="7">
    <source>
        <dbReference type="Pfam" id="PF01416"/>
    </source>
</evidence>
<dbReference type="GO" id="GO:0160147">
    <property type="term" value="F:tRNA pseudouridine(38-40) synthase activity"/>
    <property type="evidence" value="ECO:0007669"/>
    <property type="project" value="UniProtKB-EC"/>
</dbReference>
<feature type="domain" description="Pseudouridine synthase I TruA alpha/beta" evidence="7">
    <location>
        <begin position="189"/>
        <end position="291"/>
    </location>
</feature>
<evidence type="ECO:0000256" key="5">
    <source>
        <dbReference type="RuleBase" id="RU003792"/>
    </source>
</evidence>
<dbReference type="EC" id="5.4.99.12" evidence="4"/>
<comment type="caution">
    <text evidence="8">The sequence shown here is derived from an EMBL/GenBank/DDBJ whole genome shotgun (WGS) entry which is preliminary data.</text>
</comment>
<dbReference type="Gene3D" id="3.30.70.660">
    <property type="entry name" value="Pseudouridine synthase I, catalytic domain, C-terminal subdomain"/>
    <property type="match status" value="1"/>
</dbReference>
<dbReference type="GO" id="GO:0003723">
    <property type="term" value="F:RNA binding"/>
    <property type="evidence" value="ECO:0007669"/>
    <property type="project" value="InterPro"/>
</dbReference>
<dbReference type="InterPro" id="IPR020094">
    <property type="entry name" value="TruA/RsuA/RluB/E/F_N"/>
</dbReference>
<feature type="binding site" evidence="4">
    <location>
        <position position="155"/>
    </location>
    <ligand>
        <name>substrate</name>
    </ligand>
</feature>